<evidence type="ECO:0000256" key="5">
    <source>
        <dbReference type="ARBA" id="ARBA00022842"/>
    </source>
</evidence>
<evidence type="ECO:0000256" key="1">
    <source>
        <dbReference type="ARBA" id="ARBA00001946"/>
    </source>
</evidence>
<dbReference type="Gene3D" id="1.10.600.10">
    <property type="entry name" value="Farnesyl Diphosphate Synthase"/>
    <property type="match status" value="1"/>
</dbReference>
<sequence length="781" mass="91385">MNEDFLLAANMKYPKAEEKAIAYFKALHTQLQEKNYVSTLTNDIHIWKKHHIHYRWNGRRKSKTKHYRHYIEWLNFTGKLDNYLQRSISYLYLRDLGKPLDNEKTQTKIQEAVASVKKRLLSDDKSEFFNMATLYRWSQKYGIESTIIWLFEKLTIVSSNIPVGMDKEHAKRKLIKLIAGVVMHEFEEIDDNLSEQDRQLRLDKAIRLGYCYGLTYPFIDDLLDANVLTEAEKQQYTKIIRISLITGNVPQLGEWVGPNKQLIEFVHQELKAAFEYIKANLSSETHTQFFEQAYIFFHSQEIDREKDLDNEQYTNEDIYVPIILKSAYSRLIARTVLSPETDEGFNNRTFYYGIYNQLADDFADMFDDMEEGAVTPYTYYWKYHKKRKDLLNPFELYWTVICNLIHHIYQSDPNTREVILARAINGIKRFKEKCGKEQYKEVMGIFAPSNSKFNNLIQKVVRQADDVDFFDKLLRDEMIANLRKEQKEQDEFTANMETIRIQLNNVLPIPKNEQTLLLEEPLMDAVNYSLEGDGKRIRPFVAWMMAKQYGLNESAVLPLLKSLEYMHTASLIFDDLPSQDNAEIRRGRPTLHHIYNSAIAELTGLFLTQKAIEEQISLNGFDAKFVLRLIQYSAQKTMEMCKGQALDLESKGKKLTLEQLNLMCFYKTGIAFEASIIMPLILVNEKPSHIEMFKKFAYHAGIAFQIKDDLLDEEGDVEVLGKPIQQDLDNNSSTFVTVLGVDGAKKEMWDHYCLAMETLHQVPQQYGFLKYLLDYMVNRNQ</sequence>
<dbReference type="InterPro" id="IPR008949">
    <property type="entry name" value="Isoprenoid_synthase_dom_sf"/>
</dbReference>
<proteinExistence type="inferred from homology"/>
<dbReference type="Proteomes" id="UP001596147">
    <property type="component" value="Unassembled WGS sequence"/>
</dbReference>
<organism evidence="7 8">
    <name type="scientific">Lederbergia graminis</name>
    <dbReference type="NCBI Taxonomy" id="735518"/>
    <lineage>
        <taxon>Bacteria</taxon>
        <taxon>Bacillati</taxon>
        <taxon>Bacillota</taxon>
        <taxon>Bacilli</taxon>
        <taxon>Bacillales</taxon>
        <taxon>Bacillaceae</taxon>
        <taxon>Lederbergia</taxon>
    </lineage>
</organism>
<dbReference type="SFLD" id="SFLDS00005">
    <property type="entry name" value="Isoprenoid_Synthase_Type_I"/>
    <property type="match status" value="1"/>
</dbReference>
<dbReference type="Pfam" id="PF00348">
    <property type="entry name" value="polyprenyl_synt"/>
    <property type="match status" value="1"/>
</dbReference>
<dbReference type="PANTHER" id="PTHR43281:SF1">
    <property type="entry name" value="FARNESYL DIPHOSPHATE SYNTHASE"/>
    <property type="match status" value="1"/>
</dbReference>
<dbReference type="CDD" id="cd00685">
    <property type="entry name" value="Trans_IPPS_HT"/>
    <property type="match status" value="1"/>
</dbReference>
<evidence type="ECO:0000313" key="7">
    <source>
        <dbReference type="EMBL" id="MFC5465010.1"/>
    </source>
</evidence>
<protein>
    <submittedName>
        <fullName evidence="7">Polyprenyl synthetase family protein</fullName>
        <ecNumber evidence="7">2.5.1.-</ecNumber>
    </submittedName>
</protein>
<gene>
    <name evidence="7" type="ORF">ACFPM4_09615</name>
</gene>
<keyword evidence="4" id="KW-0479">Metal-binding</keyword>
<dbReference type="RefSeq" id="WP_382350732.1">
    <property type="nucleotide sequence ID" value="NZ_JBHSMC010000013.1"/>
</dbReference>
<accession>A0ABW0LI59</accession>
<evidence type="ECO:0000256" key="3">
    <source>
        <dbReference type="ARBA" id="ARBA00022679"/>
    </source>
</evidence>
<reference evidence="8" key="1">
    <citation type="journal article" date="2019" name="Int. J. Syst. Evol. Microbiol.">
        <title>The Global Catalogue of Microorganisms (GCM) 10K type strain sequencing project: providing services to taxonomists for standard genome sequencing and annotation.</title>
        <authorList>
            <consortium name="The Broad Institute Genomics Platform"/>
            <consortium name="The Broad Institute Genome Sequencing Center for Infectious Disease"/>
            <person name="Wu L."/>
            <person name="Ma J."/>
        </authorList>
    </citation>
    <scope>NUCLEOTIDE SEQUENCE [LARGE SCALE GENOMIC DNA]</scope>
    <source>
        <strain evidence="8">CGMCC 1.12237</strain>
    </source>
</reference>
<dbReference type="InterPro" id="IPR033749">
    <property type="entry name" value="Polyprenyl_synt_CS"/>
</dbReference>
<evidence type="ECO:0000313" key="8">
    <source>
        <dbReference type="Proteomes" id="UP001596147"/>
    </source>
</evidence>
<evidence type="ECO:0000256" key="2">
    <source>
        <dbReference type="ARBA" id="ARBA00006706"/>
    </source>
</evidence>
<dbReference type="InterPro" id="IPR000092">
    <property type="entry name" value="Polyprenyl_synt"/>
</dbReference>
<keyword evidence="3 7" id="KW-0808">Transferase</keyword>
<comment type="caution">
    <text evidence="7">The sequence shown here is derived from an EMBL/GenBank/DDBJ whole genome shotgun (WGS) entry which is preliminary data.</text>
</comment>
<keyword evidence="8" id="KW-1185">Reference proteome</keyword>
<name>A0ABW0LI59_9BACI</name>
<keyword evidence="5" id="KW-0460">Magnesium</keyword>
<dbReference type="SUPFAM" id="SSF48576">
    <property type="entry name" value="Terpenoid synthases"/>
    <property type="match status" value="2"/>
</dbReference>
<evidence type="ECO:0000256" key="6">
    <source>
        <dbReference type="ARBA" id="ARBA00023229"/>
    </source>
</evidence>
<dbReference type="PROSITE" id="PS00723">
    <property type="entry name" value="POLYPRENYL_SYNTHASE_1"/>
    <property type="match status" value="1"/>
</dbReference>
<evidence type="ECO:0000256" key="4">
    <source>
        <dbReference type="ARBA" id="ARBA00022723"/>
    </source>
</evidence>
<dbReference type="EC" id="2.5.1.-" evidence="7"/>
<comment type="cofactor">
    <cofactor evidence="1">
        <name>Mg(2+)</name>
        <dbReference type="ChEBI" id="CHEBI:18420"/>
    </cofactor>
</comment>
<comment type="similarity">
    <text evidence="2">Belongs to the FPP/GGPP synthase family.</text>
</comment>
<dbReference type="EMBL" id="JBHSMC010000013">
    <property type="protein sequence ID" value="MFC5465010.1"/>
    <property type="molecule type" value="Genomic_DNA"/>
</dbReference>
<dbReference type="PANTHER" id="PTHR43281">
    <property type="entry name" value="FARNESYL DIPHOSPHATE SYNTHASE"/>
    <property type="match status" value="1"/>
</dbReference>
<dbReference type="GO" id="GO:0016740">
    <property type="term" value="F:transferase activity"/>
    <property type="evidence" value="ECO:0007669"/>
    <property type="project" value="UniProtKB-KW"/>
</dbReference>
<keyword evidence="6" id="KW-0414">Isoprene biosynthesis</keyword>